<dbReference type="InterPro" id="IPR006342">
    <property type="entry name" value="FkbM_mtfrase"/>
</dbReference>
<comment type="caution">
    <text evidence="3">The sequence shown here is derived from an EMBL/GenBank/DDBJ whole genome shotgun (WGS) entry which is preliminary data.</text>
</comment>
<evidence type="ECO:0000256" key="1">
    <source>
        <dbReference type="SAM" id="MobiDB-lite"/>
    </source>
</evidence>
<dbReference type="InterPro" id="IPR029063">
    <property type="entry name" value="SAM-dependent_MTases_sf"/>
</dbReference>
<dbReference type="Proteomes" id="UP000196655">
    <property type="component" value="Unassembled WGS sequence"/>
</dbReference>
<dbReference type="AlphaFoldDB" id="A0A211ZH00"/>
<accession>A0A211ZH00</accession>
<evidence type="ECO:0000313" key="3">
    <source>
        <dbReference type="EMBL" id="OWJ64535.1"/>
    </source>
</evidence>
<feature type="domain" description="Methyltransferase FkbM" evidence="2">
    <location>
        <begin position="59"/>
        <end position="228"/>
    </location>
</feature>
<dbReference type="OrthoDB" id="292760at2"/>
<dbReference type="STRING" id="1122125.GCA_000423185_00026"/>
<dbReference type="PANTHER" id="PTHR36973">
    <property type="entry name" value="SLL1456 PROTEIN-RELATED"/>
    <property type="match status" value="1"/>
</dbReference>
<dbReference type="InterPro" id="IPR053188">
    <property type="entry name" value="FkbM_Methyltransferase"/>
</dbReference>
<keyword evidence="4" id="KW-1185">Reference proteome</keyword>
<dbReference type="Gene3D" id="3.40.50.150">
    <property type="entry name" value="Vaccinia Virus protein VP39"/>
    <property type="match status" value="1"/>
</dbReference>
<evidence type="ECO:0000259" key="2">
    <source>
        <dbReference type="Pfam" id="PF05050"/>
    </source>
</evidence>
<gene>
    <name evidence="3" type="ORF">BWR60_24150</name>
</gene>
<evidence type="ECO:0000313" key="4">
    <source>
        <dbReference type="Proteomes" id="UP000196655"/>
    </source>
</evidence>
<organism evidence="3 4">
    <name type="scientific">Inquilinus limosus</name>
    <dbReference type="NCBI Taxonomy" id="171674"/>
    <lineage>
        <taxon>Bacteria</taxon>
        <taxon>Pseudomonadati</taxon>
        <taxon>Pseudomonadota</taxon>
        <taxon>Alphaproteobacteria</taxon>
        <taxon>Rhodospirillales</taxon>
        <taxon>Rhodospirillaceae</taxon>
        <taxon>Inquilinus</taxon>
    </lineage>
</organism>
<dbReference type="NCBIfam" id="TIGR01444">
    <property type="entry name" value="fkbM_fam"/>
    <property type="match status" value="1"/>
</dbReference>
<proteinExistence type="predicted"/>
<sequence length="255" mass="27789">MCAALRFSKPPPADSRQPHSRTDPRAYSMSDTVPPEPVSKDTRNLMRVLEHQGITLVLDVGANIGQYAQRLRRGGYAGRIVSIEPLSAAHAALTAAAAGDPDWSVESRMALGDGDTPVTLQVSGESDMSSVLDFTAEMADLLDGSAYVGTEVASQARLERIFPRHARPGDRVLLKIDTQGTERRVLDGARGVLPRIAVVQMELSIVPVYDGELSYRDMIQHMAELGFVPALFIPGYFNRRTARLIGMDGVFVRRG</sequence>
<dbReference type="GO" id="GO:0008171">
    <property type="term" value="F:O-methyltransferase activity"/>
    <property type="evidence" value="ECO:0007669"/>
    <property type="project" value="TreeGrafter"/>
</dbReference>
<feature type="region of interest" description="Disordered" evidence="1">
    <location>
        <begin position="1"/>
        <end position="39"/>
    </location>
</feature>
<reference evidence="4" key="1">
    <citation type="submission" date="2017-05" db="EMBL/GenBank/DDBJ databases">
        <authorList>
            <person name="Macchi M."/>
            <person name="Festa S."/>
            <person name="Coppotelli B.M."/>
            <person name="Morelli I.S."/>
        </authorList>
    </citation>
    <scope>NUCLEOTIDE SEQUENCE [LARGE SCALE GENOMIC DNA]</scope>
    <source>
        <strain evidence="4">I</strain>
    </source>
</reference>
<name>A0A211ZH00_9PROT</name>
<dbReference type="SUPFAM" id="SSF53335">
    <property type="entry name" value="S-adenosyl-L-methionine-dependent methyltransferases"/>
    <property type="match status" value="1"/>
</dbReference>
<dbReference type="Pfam" id="PF05050">
    <property type="entry name" value="Methyltransf_21"/>
    <property type="match status" value="1"/>
</dbReference>
<dbReference type="EMBL" id="NHON01000055">
    <property type="protein sequence ID" value="OWJ64535.1"/>
    <property type="molecule type" value="Genomic_DNA"/>
</dbReference>
<dbReference type="PANTHER" id="PTHR36973:SF4">
    <property type="entry name" value="NODULATION PROTEIN"/>
    <property type="match status" value="1"/>
</dbReference>
<protein>
    <recommendedName>
        <fullName evidence="2">Methyltransferase FkbM domain-containing protein</fullName>
    </recommendedName>
</protein>